<name>A0A1U7VBZ2_NICSY</name>
<organism evidence="2 3">
    <name type="scientific">Nicotiana sylvestris</name>
    <name type="common">Wood tobacco</name>
    <name type="synonym">South American tobacco</name>
    <dbReference type="NCBI Taxonomy" id="4096"/>
    <lineage>
        <taxon>Eukaryota</taxon>
        <taxon>Viridiplantae</taxon>
        <taxon>Streptophyta</taxon>
        <taxon>Embryophyta</taxon>
        <taxon>Tracheophyta</taxon>
        <taxon>Spermatophyta</taxon>
        <taxon>Magnoliopsida</taxon>
        <taxon>eudicotyledons</taxon>
        <taxon>Gunneridae</taxon>
        <taxon>Pentapetalae</taxon>
        <taxon>asterids</taxon>
        <taxon>lamiids</taxon>
        <taxon>Solanales</taxon>
        <taxon>Solanaceae</taxon>
        <taxon>Nicotianoideae</taxon>
        <taxon>Nicotianeae</taxon>
        <taxon>Nicotiana</taxon>
    </lineage>
</organism>
<dbReference type="AlphaFoldDB" id="A0A1U7VBZ2"/>
<dbReference type="RefSeq" id="XP_009765537.1">
    <property type="nucleotide sequence ID" value="XM_009767235.1"/>
</dbReference>
<reference evidence="2" key="1">
    <citation type="journal article" date="2013" name="Genome Biol.">
        <title>Reference genomes and transcriptomes of Nicotiana sylvestris and Nicotiana tomentosiformis.</title>
        <authorList>
            <person name="Sierro N."/>
            <person name="Battey J.N."/>
            <person name="Ouadi S."/>
            <person name="Bovet L."/>
            <person name="Goepfert S."/>
            <person name="Bakaher N."/>
            <person name="Peitsch M.C."/>
            <person name="Ivanov N.V."/>
        </authorList>
    </citation>
    <scope>NUCLEOTIDE SEQUENCE [LARGE SCALE GENOMIC DNA]</scope>
</reference>
<dbReference type="Pfam" id="PF17921">
    <property type="entry name" value="Integrase_H2C2"/>
    <property type="match status" value="1"/>
</dbReference>
<keyword evidence="2" id="KW-1185">Reference proteome</keyword>
<evidence type="ECO:0000313" key="2">
    <source>
        <dbReference type="Proteomes" id="UP000189701"/>
    </source>
</evidence>
<protein>
    <submittedName>
        <fullName evidence="3">Uncharacterized protein LOC104217079</fullName>
    </submittedName>
</protein>
<proteinExistence type="predicted"/>
<gene>
    <name evidence="3" type="primary">LOC104217079</name>
</gene>
<accession>A0A1U7VBZ2</accession>
<dbReference type="Gene3D" id="1.10.340.70">
    <property type="match status" value="1"/>
</dbReference>
<dbReference type="Proteomes" id="UP000189701">
    <property type="component" value="Unplaced"/>
</dbReference>
<dbReference type="InterPro" id="IPR041588">
    <property type="entry name" value="Integrase_H2C2"/>
</dbReference>
<feature type="domain" description="Integrase zinc-binding" evidence="1">
    <location>
        <begin position="129"/>
        <end position="179"/>
    </location>
</feature>
<sequence length="217" mass="24405">MSSGLGGTKVILIDPATTSYPEDGRATLLVLGSLGDSDDELNSGTIVQPSRSVIEEVHAKINSTSLTWDWRNKYIEYLKNGKLPSDPKESRALRTKATRFTLSKDGTLFFRKMFDGELAICLGPGDTDYVLREIHKGTFGNHYGAESLVHKVIRAGYYWVDMEKDTKEFVRKCYKCQSYAPMIHQSREQLYSVLSPWPFMKWVMDIVGPLPSAPSKA</sequence>
<reference evidence="3" key="2">
    <citation type="submission" date="2025-08" db="UniProtKB">
        <authorList>
            <consortium name="RefSeq"/>
        </authorList>
    </citation>
    <scope>IDENTIFICATION</scope>
    <source>
        <tissue evidence="3">Leaf</tissue>
    </source>
</reference>
<evidence type="ECO:0000259" key="1">
    <source>
        <dbReference type="Pfam" id="PF17921"/>
    </source>
</evidence>
<dbReference type="InterPro" id="IPR052160">
    <property type="entry name" value="Gypsy_RT_Integrase-like"/>
</dbReference>
<dbReference type="eggNOG" id="KOG0017">
    <property type="taxonomic scope" value="Eukaryota"/>
</dbReference>
<dbReference type="PANTHER" id="PTHR47266">
    <property type="entry name" value="ENDONUCLEASE-RELATED"/>
    <property type="match status" value="1"/>
</dbReference>
<evidence type="ECO:0000313" key="3">
    <source>
        <dbReference type="RefSeq" id="XP_009765537.1"/>
    </source>
</evidence>